<organism evidence="1 2">
    <name type="scientific">Schizothecium vesticola</name>
    <dbReference type="NCBI Taxonomy" id="314040"/>
    <lineage>
        <taxon>Eukaryota</taxon>
        <taxon>Fungi</taxon>
        <taxon>Dikarya</taxon>
        <taxon>Ascomycota</taxon>
        <taxon>Pezizomycotina</taxon>
        <taxon>Sordariomycetes</taxon>
        <taxon>Sordariomycetidae</taxon>
        <taxon>Sordariales</taxon>
        <taxon>Schizotheciaceae</taxon>
        <taxon>Schizothecium</taxon>
    </lineage>
</organism>
<evidence type="ECO:0000313" key="1">
    <source>
        <dbReference type="EMBL" id="KAK0750549.1"/>
    </source>
</evidence>
<proteinExistence type="predicted"/>
<dbReference type="Proteomes" id="UP001172155">
    <property type="component" value="Unassembled WGS sequence"/>
</dbReference>
<keyword evidence="2" id="KW-1185">Reference proteome</keyword>
<comment type="caution">
    <text evidence="1">The sequence shown here is derived from an EMBL/GenBank/DDBJ whole genome shotgun (WGS) entry which is preliminary data.</text>
</comment>
<reference evidence="1" key="1">
    <citation type="submission" date="2023-06" db="EMBL/GenBank/DDBJ databases">
        <title>Genome-scale phylogeny and comparative genomics of the fungal order Sordariales.</title>
        <authorList>
            <consortium name="Lawrence Berkeley National Laboratory"/>
            <person name="Hensen N."/>
            <person name="Bonometti L."/>
            <person name="Westerberg I."/>
            <person name="Brannstrom I.O."/>
            <person name="Guillou S."/>
            <person name="Cros-Aarteil S."/>
            <person name="Calhoun S."/>
            <person name="Haridas S."/>
            <person name="Kuo A."/>
            <person name="Mondo S."/>
            <person name="Pangilinan J."/>
            <person name="Riley R."/>
            <person name="LaButti K."/>
            <person name="Andreopoulos B."/>
            <person name="Lipzen A."/>
            <person name="Chen C."/>
            <person name="Yanf M."/>
            <person name="Daum C."/>
            <person name="Ng V."/>
            <person name="Clum A."/>
            <person name="Steindorff A."/>
            <person name="Ohm R."/>
            <person name="Martin F."/>
            <person name="Silar P."/>
            <person name="Natvig D."/>
            <person name="Lalanne C."/>
            <person name="Gautier V."/>
            <person name="Ament-velasquez S.L."/>
            <person name="Kruys A."/>
            <person name="Hutchinson M.I."/>
            <person name="Powell A.J."/>
            <person name="Barry K."/>
            <person name="Miller A.N."/>
            <person name="Grigoriev I.V."/>
            <person name="Debuchy R."/>
            <person name="Gladieux P."/>
            <person name="Thoren M.H."/>
            <person name="Johannesson H."/>
        </authorList>
    </citation>
    <scope>NUCLEOTIDE SEQUENCE</scope>
    <source>
        <strain evidence="1">SMH3187-1</strain>
    </source>
</reference>
<gene>
    <name evidence="1" type="ORF">B0T18DRAFT_129595</name>
</gene>
<dbReference type="AlphaFoldDB" id="A0AA40F3S1"/>
<name>A0AA40F3S1_9PEZI</name>
<dbReference type="EMBL" id="JAUKUD010000003">
    <property type="protein sequence ID" value="KAK0750549.1"/>
    <property type="molecule type" value="Genomic_DNA"/>
</dbReference>
<accession>A0AA40F3S1</accession>
<sequence>MNLSWPRAASSMRFASGLESGAIIVLAPSSPRSLASRTRRPVNECHPHLVHPSPELLSFDLGRVLGTLDVLRVAGKAISKRRLAVTRPIGVVSFVQRGVVGGRGGREGRGGGGQCGIRSGHAEFVGAPKPGSGEGCVRARGGRALANSWPGRAVLFESRCPSFAHVHDLSRSWHFQTASFLSSSPCNEGQLCPFPKCIAALGWSMLSRVNLGVSQNGHFALKASLPPARGSIG</sequence>
<protein>
    <submittedName>
        <fullName evidence="1">Uncharacterized protein</fullName>
    </submittedName>
</protein>
<evidence type="ECO:0000313" key="2">
    <source>
        <dbReference type="Proteomes" id="UP001172155"/>
    </source>
</evidence>